<dbReference type="Pfam" id="PF06042">
    <property type="entry name" value="NTP_transf_6"/>
    <property type="match status" value="1"/>
</dbReference>
<keyword evidence="2 8" id="KW-0645">Protease</keyword>
<evidence type="ECO:0000256" key="2">
    <source>
        <dbReference type="ARBA" id="ARBA00022670"/>
    </source>
</evidence>
<dbReference type="Pfam" id="PF09286">
    <property type="entry name" value="Pro-kuma_activ"/>
    <property type="match status" value="1"/>
</dbReference>
<keyword evidence="7" id="KW-0865">Zymogen</keyword>
<feature type="binding site" evidence="8">
    <location>
        <position position="575"/>
    </location>
    <ligand>
        <name>Ca(2+)</name>
        <dbReference type="ChEBI" id="CHEBI:29108"/>
    </ligand>
</feature>
<keyword evidence="12" id="KW-1185">Reference proteome</keyword>
<dbReference type="GO" id="GO:0046872">
    <property type="term" value="F:metal ion binding"/>
    <property type="evidence" value="ECO:0007669"/>
    <property type="project" value="UniProtKB-UniRule"/>
</dbReference>
<gene>
    <name evidence="11" type="ORF">FTJAE_8258</name>
</gene>
<dbReference type="Proteomes" id="UP000530670">
    <property type="component" value="Unassembled WGS sequence"/>
</dbReference>
<comment type="cofactor">
    <cofactor evidence="8">
        <name>Ca(2+)</name>
        <dbReference type="ChEBI" id="CHEBI:29108"/>
    </cofactor>
    <text evidence="8">Binds 1 Ca(2+) ion per subunit.</text>
</comment>
<dbReference type="GO" id="GO:0006508">
    <property type="term" value="P:proteolysis"/>
    <property type="evidence" value="ECO:0007669"/>
    <property type="project" value="UniProtKB-KW"/>
</dbReference>
<feature type="domain" description="Peptidase S53" evidence="10">
    <location>
        <begin position="198"/>
        <end position="597"/>
    </location>
</feature>
<evidence type="ECO:0000313" key="12">
    <source>
        <dbReference type="Proteomes" id="UP000530670"/>
    </source>
</evidence>
<dbReference type="PROSITE" id="PS51695">
    <property type="entry name" value="SEDOLISIN"/>
    <property type="match status" value="1"/>
</dbReference>
<feature type="binding site" evidence="8">
    <location>
        <position position="577"/>
    </location>
    <ligand>
        <name>Ca(2+)</name>
        <dbReference type="ChEBI" id="CHEBI:29108"/>
    </ligand>
</feature>
<dbReference type="OrthoDB" id="409122at2759"/>
<comment type="caution">
    <text evidence="11">The sequence shown here is derived from an EMBL/GenBank/DDBJ whole genome shotgun (WGS) entry which is preliminary data.</text>
</comment>
<dbReference type="InterPro" id="IPR023828">
    <property type="entry name" value="Peptidase_S8_Ser-AS"/>
</dbReference>
<feature type="binding site" evidence="8">
    <location>
        <position position="556"/>
    </location>
    <ligand>
        <name>Ca(2+)</name>
        <dbReference type="ChEBI" id="CHEBI:29108"/>
    </ligand>
</feature>
<comment type="subcellular location">
    <subcellularLocation>
        <location evidence="1">Secreted</location>
        <location evidence="1">Extracellular space</location>
    </subcellularLocation>
</comment>
<evidence type="ECO:0000313" key="11">
    <source>
        <dbReference type="EMBL" id="KAF5630233.1"/>
    </source>
</evidence>
<evidence type="ECO:0000259" key="10">
    <source>
        <dbReference type="PROSITE" id="PS51695"/>
    </source>
</evidence>
<feature type="active site" description="Charge relay system" evidence="8">
    <location>
        <position position="515"/>
    </location>
</feature>
<organism evidence="11 12">
    <name type="scientific">Fusarium tjaetaba</name>
    <dbReference type="NCBI Taxonomy" id="1567544"/>
    <lineage>
        <taxon>Eukaryota</taxon>
        <taxon>Fungi</taxon>
        <taxon>Dikarya</taxon>
        <taxon>Ascomycota</taxon>
        <taxon>Pezizomycotina</taxon>
        <taxon>Sordariomycetes</taxon>
        <taxon>Hypocreomycetidae</taxon>
        <taxon>Hypocreales</taxon>
        <taxon>Nectriaceae</taxon>
        <taxon>Fusarium</taxon>
        <taxon>Fusarium fujikuroi species complex</taxon>
    </lineage>
</organism>
<dbReference type="SMART" id="SM00944">
    <property type="entry name" value="Pro-kuma_activ"/>
    <property type="match status" value="1"/>
</dbReference>
<evidence type="ECO:0000256" key="4">
    <source>
        <dbReference type="ARBA" id="ARBA00022801"/>
    </source>
</evidence>
<feature type="active site" description="Charge relay system" evidence="8">
    <location>
        <position position="271"/>
    </location>
</feature>
<keyword evidence="9" id="KW-0732">Signal</keyword>
<dbReference type="InterPro" id="IPR015366">
    <property type="entry name" value="S53_propep"/>
</dbReference>
<keyword evidence="4 8" id="KW-0378">Hydrolase</keyword>
<sequence length="791" mass="87067">MYCYATVVALLSAQIVGALPQSQWTAVSGDEVVRAAVAFHQPKLAEAEALLMDISDPTSEKFGHYLELREVQDFFKPSDSSQKKVLQWLEDAGIDLSSVHLKKAAAILEFSAPVKQLGKMLGAGVHVMHNDATGELRLEPTDHAVPSAIQDDVEFIDLAPSQKAGKTKRSRAVKPVLDTLPPPYKLPVADDLRNCSESWTPACIRKLYGVPLGTKAAKNNSMGLFGYGDPYQPADLNQFWAKHAPFIPKGTKPKVNSINGAVAEGEPVEGEELLDIEMSYPIVYPQTVTMFQTPYNNKGGLANDFLDAVDASYCKYDGGDDPDLDPTFPVFGGFQGPAMCGKYQVTNVVSISFAIDEQTLTRRYIQRQCHEWMKLALSGVSVLVAAGDRGVQGATQCTVNPYDKKKEAFNALFPGSCPYVTAVGATQVNFTGSRTNEVAVFDPKHNFYSGGGFSNMNAQPAYQRKAVASYLAANNPHYPKGTYNISGRAFPDVALLGANVTFLQDGKTTISGGTSAATPMFAAMINRINDERLLAGKKPIGFLNQILYQHPEVFTDITQGSNPGCGTAGFKAAKGWDPVSGMGSPKFPKLRDLMDAALLPINEQVARFRQAIECNKTLMTVLSRAAEMKLPNWYLAAGALTQTVWNVGTNRDPELGIDDYDLIYFDDSDLSWEAEDAVIQAGKKIFADIPTEVEIRNQARVHLWYEKKFGKPCPQHRSSEASMTTWGTNTALIGVRLREDGEWDIFAPWGFSDMFTMTVRPNQLIMTEETYHKKVQRWIKLWPELTIMPWK</sequence>
<feature type="binding site" evidence="8">
    <location>
        <position position="557"/>
    </location>
    <ligand>
        <name>Ca(2+)</name>
        <dbReference type="ChEBI" id="CHEBI:29108"/>
    </ligand>
</feature>
<dbReference type="SUPFAM" id="SSF54897">
    <property type="entry name" value="Protease propeptides/inhibitors"/>
    <property type="match status" value="1"/>
</dbReference>
<dbReference type="CDD" id="cd04056">
    <property type="entry name" value="Peptidases_S53"/>
    <property type="match status" value="1"/>
</dbReference>
<proteinExistence type="predicted"/>
<feature type="active site" description="Charge relay system" evidence="8">
    <location>
        <position position="275"/>
    </location>
</feature>
<dbReference type="InterPro" id="IPR036852">
    <property type="entry name" value="Peptidase_S8/S53_dom_sf"/>
</dbReference>
<evidence type="ECO:0000256" key="6">
    <source>
        <dbReference type="ARBA" id="ARBA00022837"/>
    </source>
</evidence>
<evidence type="ECO:0000256" key="8">
    <source>
        <dbReference type="PROSITE-ProRule" id="PRU01032"/>
    </source>
</evidence>
<dbReference type="InterPro" id="IPR050819">
    <property type="entry name" value="Tripeptidyl-peptidase_I"/>
</dbReference>
<dbReference type="PANTHER" id="PTHR14218:SF19">
    <property type="entry name" value="SERINE PROTEASE AORO, PUTATIVE (AFU_ORTHOLOGUE AFUA_6G10250)-RELATED"/>
    <property type="match status" value="1"/>
</dbReference>
<evidence type="ECO:0000256" key="7">
    <source>
        <dbReference type="ARBA" id="ARBA00023145"/>
    </source>
</evidence>
<name>A0A8H5RBZ1_9HYPO</name>
<dbReference type="RefSeq" id="XP_037204651.1">
    <property type="nucleotide sequence ID" value="XM_037355055.1"/>
</dbReference>
<keyword evidence="3 8" id="KW-0479">Metal-binding</keyword>
<dbReference type="GO" id="GO:0008240">
    <property type="term" value="F:tripeptidyl-peptidase activity"/>
    <property type="evidence" value="ECO:0007669"/>
    <property type="project" value="TreeGrafter"/>
</dbReference>
<dbReference type="InterPro" id="IPR009267">
    <property type="entry name" value="NTP_transf_6"/>
</dbReference>
<keyword evidence="6 8" id="KW-0106">Calcium</keyword>
<dbReference type="PANTHER" id="PTHR14218">
    <property type="entry name" value="PROTEASE S8 TRIPEPTIDYL PEPTIDASE I CLN2"/>
    <property type="match status" value="1"/>
</dbReference>
<evidence type="ECO:0000256" key="5">
    <source>
        <dbReference type="ARBA" id="ARBA00022825"/>
    </source>
</evidence>
<dbReference type="Gene3D" id="3.40.50.200">
    <property type="entry name" value="Peptidase S8/S53 domain"/>
    <property type="match status" value="1"/>
</dbReference>
<protein>
    <submittedName>
        <fullName evidence="11">Tripeptidyl-peptidase I</fullName>
    </submittedName>
</protein>
<dbReference type="PROSITE" id="PS00138">
    <property type="entry name" value="SUBTILASE_SER"/>
    <property type="match status" value="1"/>
</dbReference>
<evidence type="ECO:0000256" key="1">
    <source>
        <dbReference type="ARBA" id="ARBA00004239"/>
    </source>
</evidence>
<reference evidence="11 12" key="1">
    <citation type="submission" date="2020-05" db="EMBL/GenBank/DDBJ databases">
        <title>Identification and distribution of gene clusters putatively required for synthesis of sphingolipid metabolism inhibitors in phylogenetically diverse species of the filamentous fungus Fusarium.</title>
        <authorList>
            <person name="Kim H.-S."/>
            <person name="Busman M."/>
            <person name="Brown D.W."/>
            <person name="Divon H."/>
            <person name="Uhlig S."/>
            <person name="Proctor R.H."/>
        </authorList>
    </citation>
    <scope>NUCLEOTIDE SEQUENCE [LARGE SCALE GENOMIC DNA]</scope>
    <source>
        <strain evidence="11 12">NRRL 66243</strain>
    </source>
</reference>
<feature type="signal peptide" evidence="9">
    <location>
        <begin position="1"/>
        <end position="18"/>
    </location>
</feature>
<dbReference type="GO" id="GO:0004252">
    <property type="term" value="F:serine-type endopeptidase activity"/>
    <property type="evidence" value="ECO:0007669"/>
    <property type="project" value="UniProtKB-UniRule"/>
</dbReference>
<dbReference type="CDD" id="cd11377">
    <property type="entry name" value="Pro-peptidase_S53"/>
    <property type="match status" value="1"/>
</dbReference>
<dbReference type="EMBL" id="JAAQRI010000177">
    <property type="protein sequence ID" value="KAF5630233.1"/>
    <property type="molecule type" value="Genomic_DNA"/>
</dbReference>
<dbReference type="AlphaFoldDB" id="A0A8H5RBZ1"/>
<dbReference type="GeneID" id="59307325"/>
<evidence type="ECO:0000256" key="3">
    <source>
        <dbReference type="ARBA" id="ARBA00022723"/>
    </source>
</evidence>
<dbReference type="InterPro" id="IPR030400">
    <property type="entry name" value="Sedolisin_dom"/>
</dbReference>
<accession>A0A8H5RBZ1</accession>
<evidence type="ECO:0000256" key="9">
    <source>
        <dbReference type="SAM" id="SignalP"/>
    </source>
</evidence>
<keyword evidence="5 8" id="KW-0720">Serine protease</keyword>
<dbReference type="GO" id="GO:0005576">
    <property type="term" value="C:extracellular region"/>
    <property type="evidence" value="ECO:0007669"/>
    <property type="project" value="UniProtKB-SubCell"/>
</dbReference>
<feature type="chain" id="PRO_5034970389" evidence="9">
    <location>
        <begin position="19"/>
        <end position="791"/>
    </location>
</feature>
<dbReference type="SUPFAM" id="SSF52743">
    <property type="entry name" value="Subtilisin-like"/>
    <property type="match status" value="1"/>
</dbReference>